<evidence type="ECO:0000259" key="3">
    <source>
        <dbReference type="SMART" id="SM00635"/>
    </source>
</evidence>
<feature type="signal peptide" evidence="1">
    <location>
        <begin position="1"/>
        <end position="31"/>
    </location>
</feature>
<dbReference type="Proteomes" id="UP000823935">
    <property type="component" value="Unassembled WGS sequence"/>
</dbReference>
<feature type="domain" description="BIG2" evidence="3">
    <location>
        <begin position="932"/>
        <end position="1008"/>
    </location>
</feature>
<name>A0A9D1ERN4_9FIRM</name>
<feature type="domain" description="BIG2" evidence="3">
    <location>
        <begin position="842"/>
        <end position="926"/>
    </location>
</feature>
<dbReference type="SUPFAM" id="SSF50370">
    <property type="entry name" value="Ricin B-like lectins"/>
    <property type="match status" value="1"/>
</dbReference>
<dbReference type="InterPro" id="IPR008964">
    <property type="entry name" value="Invasin/intimin_cell_adhesion"/>
</dbReference>
<dbReference type="CDD" id="cd00161">
    <property type="entry name" value="beta-trefoil_Ricin-like"/>
    <property type="match status" value="1"/>
</dbReference>
<comment type="caution">
    <text evidence="4">The sequence shown here is derived from an EMBL/GenBank/DDBJ whole genome shotgun (WGS) entry which is preliminary data.</text>
</comment>
<dbReference type="SMART" id="SM00635">
    <property type="entry name" value="BID_2"/>
    <property type="match status" value="2"/>
</dbReference>
<dbReference type="Gene3D" id="2.80.10.50">
    <property type="match status" value="2"/>
</dbReference>
<dbReference type="InterPro" id="IPR000772">
    <property type="entry name" value="Ricin_B_lectin"/>
</dbReference>
<dbReference type="Pfam" id="PF02368">
    <property type="entry name" value="Big_2"/>
    <property type="match status" value="2"/>
</dbReference>
<reference evidence="4" key="1">
    <citation type="submission" date="2020-10" db="EMBL/GenBank/DDBJ databases">
        <authorList>
            <person name="Gilroy R."/>
        </authorList>
    </citation>
    <scope>NUCLEOTIDE SEQUENCE</scope>
    <source>
        <strain evidence="4">CHK190-19873</strain>
    </source>
</reference>
<evidence type="ECO:0000259" key="2">
    <source>
        <dbReference type="SMART" id="SM00458"/>
    </source>
</evidence>
<dbReference type="PROSITE" id="PS50231">
    <property type="entry name" value="RICIN_B_LECTIN"/>
    <property type="match status" value="1"/>
</dbReference>
<dbReference type="InterPro" id="IPR035992">
    <property type="entry name" value="Ricin_B-like_lectins"/>
</dbReference>
<evidence type="ECO:0000256" key="1">
    <source>
        <dbReference type="SAM" id="SignalP"/>
    </source>
</evidence>
<gene>
    <name evidence="4" type="ORF">IAB44_02985</name>
</gene>
<dbReference type="AlphaFoldDB" id="A0A9D1ERN4"/>
<dbReference type="Gene3D" id="2.60.40.1080">
    <property type="match status" value="2"/>
</dbReference>
<dbReference type="InterPro" id="IPR003343">
    <property type="entry name" value="Big_2"/>
</dbReference>
<dbReference type="SMART" id="SM00458">
    <property type="entry name" value="RICIN"/>
    <property type="match status" value="1"/>
</dbReference>
<sequence>MKKRRGFCFKWLGIFLMLLFGFTAGGKTAEAAGYSQDYRYWSQGSSDYIPMRQVGCLITAQAKMLYEANVNRNADFNPDYWYRWLLANGGIASSTSLEILNHNVPERYAASLGKSLTYLGASANVADAQIWSNINAGKYTIIHIKSDNNTYHWVMVDNNTSKAKGQIYIYDSFSGDPNTSFTTYNTGPRPLSAYSNRIKMLTYQGGGNPSDRAPQGSLDFATGGTGTVRVAGWAFDADTPKQPIAVHVYIGGNSGDSGAECHGIDANLLRPDIGTAYQNLGIGNNHGFDATIKTSKTGTQPVYIYAINSQYGGSSPQIGYGIVNISKDSSKPVISNIKVTNITHTGYTVSCTVTDNVGVSKVQFPTWRRRDSSAGCIWYDGVKNGNTWSFTFKDAIYSDEYMTHIYAYDTAGNSSSAKCDAVYCTQKGSAPAIVNGGIYVLRTALNEKKVIDCADNSNVYLWDYNSGKVSWQQFKIEQVSGGYYRLTAMNGGKVLTVSGGNANAGANLGLAQWNGSDAQLFKFNSAGNGYYFIVSKLGSYVDVTNGTTANGTNVQMYSYGAVKNQSWKLEFVKCTSHVWDDGVVTKKATCTKEGAKLYHCKNCPATKIEAILVAGHRAAAWKTTKAATCTQKGINSYVCGICQEVIATETIPAKGHGAGTWKVTKAATCTQTGMKAYVCGTCGATIRSEGIPAAGHTYRTVTDKAATCTAAGSRHKECSVCGYKAGSETIPAKGHGTGTWKVTKAATCTQAGTKAYVCGVCGGTIRSEAVPAAGHTYRVVTDKKATCTAAGSRHKECDVCGHKAGSETIAAAGHQYGAYLVMKKATISSTGIKKRTCQICKASETKRISKLKASIKVEKTRLSVGVKKTVSAPKVTYQRGDKIQSWKSANKAIATVSKSGRITGKKAGTTTITVRLKSGKTAKIKVTVKKTVTPKIKLNRTKVTLKKGKAYSLKISVTPQSIRNKIKFTSSNKKVAVVSSKGKITAKRRGSATVKVYYGKVSAKCRVTVK</sequence>
<accession>A0A9D1ERN4</accession>
<dbReference type="Pfam" id="PF14200">
    <property type="entry name" value="RicinB_lectin_2"/>
    <property type="match status" value="1"/>
</dbReference>
<evidence type="ECO:0000313" key="5">
    <source>
        <dbReference type="Proteomes" id="UP000823935"/>
    </source>
</evidence>
<evidence type="ECO:0000313" key="4">
    <source>
        <dbReference type="EMBL" id="HIS30501.1"/>
    </source>
</evidence>
<feature type="chain" id="PRO_5038972228" evidence="1">
    <location>
        <begin position="32"/>
        <end position="1010"/>
    </location>
</feature>
<protein>
    <submittedName>
        <fullName evidence="4">RICIN domain-containing protein</fullName>
    </submittedName>
</protein>
<dbReference type="EMBL" id="DVIQ01000019">
    <property type="protein sequence ID" value="HIS30501.1"/>
    <property type="molecule type" value="Genomic_DNA"/>
</dbReference>
<dbReference type="Gene3D" id="2.60.40.3760">
    <property type="match status" value="1"/>
</dbReference>
<proteinExistence type="predicted"/>
<organism evidence="4 5">
    <name type="scientific">Candidatus Limivivens intestinipullorum</name>
    <dbReference type="NCBI Taxonomy" id="2840858"/>
    <lineage>
        <taxon>Bacteria</taxon>
        <taxon>Bacillati</taxon>
        <taxon>Bacillota</taxon>
        <taxon>Clostridia</taxon>
        <taxon>Lachnospirales</taxon>
        <taxon>Lachnospiraceae</taxon>
        <taxon>Lachnospiraceae incertae sedis</taxon>
        <taxon>Candidatus Limivivens</taxon>
    </lineage>
</organism>
<reference evidence="4" key="2">
    <citation type="journal article" date="2021" name="PeerJ">
        <title>Extensive microbial diversity within the chicken gut microbiome revealed by metagenomics and culture.</title>
        <authorList>
            <person name="Gilroy R."/>
            <person name="Ravi A."/>
            <person name="Getino M."/>
            <person name="Pursley I."/>
            <person name="Horton D.L."/>
            <person name="Alikhan N.F."/>
            <person name="Baker D."/>
            <person name="Gharbi K."/>
            <person name="Hall N."/>
            <person name="Watson M."/>
            <person name="Adriaenssens E.M."/>
            <person name="Foster-Nyarko E."/>
            <person name="Jarju S."/>
            <person name="Secka A."/>
            <person name="Antonio M."/>
            <person name="Oren A."/>
            <person name="Chaudhuri R.R."/>
            <person name="La Ragione R."/>
            <person name="Hildebrand F."/>
            <person name="Pallen M.J."/>
        </authorList>
    </citation>
    <scope>NUCLEOTIDE SEQUENCE</scope>
    <source>
        <strain evidence="4">CHK190-19873</strain>
    </source>
</reference>
<keyword evidence="1" id="KW-0732">Signal</keyword>
<feature type="domain" description="Ricin B lectin" evidence="2">
    <location>
        <begin position="435"/>
        <end position="570"/>
    </location>
</feature>
<dbReference type="SUPFAM" id="SSF49373">
    <property type="entry name" value="Invasin/intimin cell-adhesion fragments"/>
    <property type="match status" value="2"/>
</dbReference>